<dbReference type="InterPro" id="IPR036318">
    <property type="entry name" value="FAD-bd_PCMH-like_sf"/>
</dbReference>
<name>A0A1H2PTJ2_9BURK</name>
<dbReference type="PANTHER" id="PTHR22777">
    <property type="entry name" value="HEMOLYSIN-RELATED"/>
    <property type="match status" value="1"/>
</dbReference>
<dbReference type="SMART" id="SM01091">
    <property type="entry name" value="CorC_HlyC"/>
    <property type="match status" value="1"/>
</dbReference>
<keyword evidence="6 10" id="KW-1133">Transmembrane helix</keyword>
<dbReference type="InterPro" id="IPR046342">
    <property type="entry name" value="CBS_dom_sf"/>
</dbReference>
<feature type="transmembrane region" description="Helical" evidence="11">
    <location>
        <begin position="98"/>
        <end position="120"/>
    </location>
</feature>
<comment type="subcellular location">
    <subcellularLocation>
        <location evidence="1">Cell membrane</location>
        <topology evidence="1">Multi-pass membrane protein</topology>
    </subcellularLocation>
</comment>
<evidence type="ECO:0000259" key="13">
    <source>
        <dbReference type="PROSITE" id="PS51846"/>
    </source>
</evidence>
<evidence type="ECO:0000256" key="6">
    <source>
        <dbReference type="ARBA" id="ARBA00022989"/>
    </source>
</evidence>
<evidence type="ECO:0000256" key="5">
    <source>
        <dbReference type="ARBA" id="ARBA00022737"/>
    </source>
</evidence>
<proteinExistence type="inferred from homology"/>
<dbReference type="Gene3D" id="3.10.580.10">
    <property type="entry name" value="CBS-domain"/>
    <property type="match status" value="1"/>
</dbReference>
<evidence type="ECO:0000256" key="4">
    <source>
        <dbReference type="ARBA" id="ARBA00022692"/>
    </source>
</evidence>
<keyword evidence="3" id="KW-1003">Cell membrane</keyword>
<dbReference type="STRING" id="1770053.SAMN05216551_108198"/>
<dbReference type="InterPro" id="IPR016169">
    <property type="entry name" value="FAD-bd_PCMH_sub2"/>
</dbReference>
<evidence type="ECO:0000256" key="11">
    <source>
        <dbReference type="SAM" id="Phobius"/>
    </source>
</evidence>
<evidence type="ECO:0000313" key="15">
    <source>
        <dbReference type="Proteomes" id="UP000243719"/>
    </source>
</evidence>
<dbReference type="Gene3D" id="3.30.465.10">
    <property type="match status" value="1"/>
</dbReference>
<gene>
    <name evidence="14" type="ORF">SAMN05216551_108198</name>
</gene>
<dbReference type="EMBL" id="FNLO01000008">
    <property type="protein sequence ID" value="SDV49569.1"/>
    <property type="molecule type" value="Genomic_DNA"/>
</dbReference>
<dbReference type="Pfam" id="PF00571">
    <property type="entry name" value="CBS"/>
    <property type="match status" value="1"/>
</dbReference>
<feature type="transmembrane region" description="Helical" evidence="11">
    <location>
        <begin position="33"/>
        <end position="60"/>
    </location>
</feature>
<dbReference type="InterPro" id="IPR005170">
    <property type="entry name" value="Transptr-assoc_dom"/>
</dbReference>
<feature type="domain" description="CBS" evidence="12">
    <location>
        <begin position="247"/>
        <end position="304"/>
    </location>
</feature>
<dbReference type="InterPro" id="IPR002550">
    <property type="entry name" value="CNNM"/>
</dbReference>
<organism evidence="14 15">
    <name type="scientific">Chitinasiproducens palmae</name>
    <dbReference type="NCBI Taxonomy" id="1770053"/>
    <lineage>
        <taxon>Bacteria</taxon>
        <taxon>Pseudomonadati</taxon>
        <taxon>Pseudomonadota</taxon>
        <taxon>Betaproteobacteria</taxon>
        <taxon>Burkholderiales</taxon>
        <taxon>Burkholderiaceae</taxon>
        <taxon>Chitinasiproducens</taxon>
    </lineage>
</organism>
<evidence type="ECO:0000256" key="9">
    <source>
        <dbReference type="PROSITE-ProRule" id="PRU00703"/>
    </source>
</evidence>
<dbReference type="AlphaFoldDB" id="A0A1H2PTJ2"/>
<keyword evidence="7 9" id="KW-0129">CBS domain</keyword>
<accession>A0A1H2PTJ2</accession>
<dbReference type="Pfam" id="PF01595">
    <property type="entry name" value="CNNM"/>
    <property type="match status" value="1"/>
</dbReference>
<dbReference type="Pfam" id="PF03471">
    <property type="entry name" value="CorC_HlyC"/>
    <property type="match status" value="1"/>
</dbReference>
<keyword evidence="5" id="KW-0677">Repeat</keyword>
<evidence type="ECO:0000256" key="1">
    <source>
        <dbReference type="ARBA" id="ARBA00004651"/>
    </source>
</evidence>
<evidence type="ECO:0000256" key="2">
    <source>
        <dbReference type="ARBA" id="ARBA00006337"/>
    </source>
</evidence>
<keyword evidence="8 10" id="KW-0472">Membrane</keyword>
<dbReference type="SUPFAM" id="SSF54631">
    <property type="entry name" value="CBS-domain pair"/>
    <property type="match status" value="1"/>
</dbReference>
<evidence type="ECO:0000256" key="7">
    <source>
        <dbReference type="ARBA" id="ARBA00023122"/>
    </source>
</evidence>
<comment type="similarity">
    <text evidence="2">Belongs to the UPF0053 family.</text>
</comment>
<dbReference type="InterPro" id="IPR000644">
    <property type="entry name" value="CBS_dom"/>
</dbReference>
<dbReference type="CDD" id="cd04590">
    <property type="entry name" value="CBS_pair_CorC_HlyC_assoc"/>
    <property type="match status" value="1"/>
</dbReference>
<dbReference type="PROSITE" id="PS51371">
    <property type="entry name" value="CBS"/>
    <property type="match status" value="1"/>
</dbReference>
<sequence>MMALNRHRLRYLASRNAFGARRTQQLLGRPDRLLSLLLIGNNLINTVIPVMTTSIALSTFGHDNSMALSIATAIVALLIIVFAEVAPKIVGATYPERVALPASVALHPLMLVARPLVWLVNAIPSVLFKLLRIDMRSHERRLSPDEMRALVLETNTQIPLQSKAILLNLFDLETIAVEDVMVPRPRVEALDLTRPLDQLIREIETCYHNKLIAYDGDINRVAGVLHVRKTLSALHHDSLTIDSLRAMLATPYFVPMDTPVFRQLRFFQENRQRLGIVVDEYGDVQGIVTPEDIVEEMIGEFTTSMATGAGRSLRWDASGSCTVSGGVPLRELNRALGLKLPLDGPKTLNGLILEHLTEFPDGDVCLTIADCRIEVLQIDHQTIKTARLRMAQGRH</sequence>
<dbReference type="GO" id="GO:0050660">
    <property type="term" value="F:flavin adenine dinucleotide binding"/>
    <property type="evidence" value="ECO:0007669"/>
    <property type="project" value="InterPro"/>
</dbReference>
<protein>
    <submittedName>
        <fullName evidence="14">Mg2+ and Co2+ transporter CorB, contains DUF21, CBS pair, and CorC-HlyC domains</fullName>
    </submittedName>
</protein>
<evidence type="ECO:0000259" key="12">
    <source>
        <dbReference type="PROSITE" id="PS51371"/>
    </source>
</evidence>
<reference evidence="15" key="1">
    <citation type="submission" date="2016-09" db="EMBL/GenBank/DDBJ databases">
        <authorList>
            <person name="Varghese N."/>
            <person name="Submissions S."/>
        </authorList>
    </citation>
    <scope>NUCLEOTIDE SEQUENCE [LARGE SCALE GENOMIC DNA]</scope>
    <source>
        <strain evidence="15">JS23</strain>
    </source>
</reference>
<dbReference type="GO" id="GO:0005886">
    <property type="term" value="C:plasma membrane"/>
    <property type="evidence" value="ECO:0007669"/>
    <property type="project" value="UniProtKB-SubCell"/>
</dbReference>
<evidence type="ECO:0000256" key="3">
    <source>
        <dbReference type="ARBA" id="ARBA00022475"/>
    </source>
</evidence>
<keyword evidence="4 10" id="KW-0812">Transmembrane</keyword>
<dbReference type="PANTHER" id="PTHR22777:SF32">
    <property type="entry name" value="UPF0053 INNER MEMBRANE PROTEIN YFJD"/>
    <property type="match status" value="1"/>
</dbReference>
<keyword evidence="15" id="KW-1185">Reference proteome</keyword>
<dbReference type="SUPFAM" id="SSF56176">
    <property type="entry name" value="FAD-binding/transporter-associated domain-like"/>
    <property type="match status" value="1"/>
</dbReference>
<dbReference type="InterPro" id="IPR044751">
    <property type="entry name" value="Ion_transp-like_CBS"/>
</dbReference>
<dbReference type="PROSITE" id="PS51846">
    <property type="entry name" value="CNNM"/>
    <property type="match status" value="1"/>
</dbReference>
<evidence type="ECO:0000256" key="8">
    <source>
        <dbReference type="ARBA" id="ARBA00023136"/>
    </source>
</evidence>
<evidence type="ECO:0000313" key="14">
    <source>
        <dbReference type="EMBL" id="SDV49569.1"/>
    </source>
</evidence>
<feature type="domain" description="CNNM transmembrane" evidence="13">
    <location>
        <begin position="1"/>
        <end position="169"/>
    </location>
</feature>
<evidence type="ECO:0000256" key="10">
    <source>
        <dbReference type="PROSITE-ProRule" id="PRU01193"/>
    </source>
</evidence>
<dbReference type="Proteomes" id="UP000243719">
    <property type="component" value="Unassembled WGS sequence"/>
</dbReference>
<feature type="transmembrane region" description="Helical" evidence="11">
    <location>
        <begin position="66"/>
        <end position="86"/>
    </location>
</feature>